<protein>
    <recommendedName>
        <fullName evidence="4">Lipocalin-like domain-containing protein</fullName>
    </recommendedName>
</protein>
<gene>
    <name evidence="2" type="ORF">H9791_05350</name>
</gene>
<dbReference type="Proteomes" id="UP000824236">
    <property type="component" value="Unassembled WGS sequence"/>
</dbReference>
<feature type="signal peptide" evidence="1">
    <location>
        <begin position="1"/>
        <end position="18"/>
    </location>
</feature>
<accession>A0A9E2KGI2</accession>
<evidence type="ECO:0000313" key="2">
    <source>
        <dbReference type="EMBL" id="MBU3813920.1"/>
    </source>
</evidence>
<comment type="caution">
    <text evidence="2">The sequence shown here is derived from an EMBL/GenBank/DDBJ whole genome shotgun (WGS) entry which is preliminary data.</text>
</comment>
<feature type="chain" id="PRO_5038409581" description="Lipocalin-like domain-containing protein" evidence="1">
    <location>
        <begin position="19"/>
        <end position="135"/>
    </location>
</feature>
<reference evidence="2" key="2">
    <citation type="submission" date="2021-04" db="EMBL/GenBank/DDBJ databases">
        <authorList>
            <person name="Gilroy R."/>
        </authorList>
    </citation>
    <scope>NUCLEOTIDE SEQUENCE</scope>
    <source>
        <strain evidence="2">B3-3758</strain>
    </source>
</reference>
<dbReference type="AlphaFoldDB" id="A0A9E2KGI2"/>
<evidence type="ECO:0000256" key="1">
    <source>
        <dbReference type="SAM" id="SignalP"/>
    </source>
</evidence>
<evidence type="ECO:0000313" key="3">
    <source>
        <dbReference type="Proteomes" id="UP000824236"/>
    </source>
</evidence>
<evidence type="ECO:0008006" key="4">
    <source>
        <dbReference type="Google" id="ProtNLM"/>
    </source>
</evidence>
<name>A0A9E2KGI2_9BACE</name>
<sequence length="135" mass="15349">MKIREFFRMLFIAFLAVAGLTACSNEDGDWESMKWKTDVKMEKGHSISVPVKGGSYLFTCRNYGCIWFSDLQENGDYIILDDFYQIRGKWVTADVDNNVLTVTISPNDSGKQRTVLIGVSAGDIFDSFTFNQDFQ</sequence>
<dbReference type="EMBL" id="JAHLFO010000070">
    <property type="protein sequence ID" value="MBU3813920.1"/>
    <property type="molecule type" value="Genomic_DNA"/>
</dbReference>
<reference evidence="2" key="1">
    <citation type="journal article" date="2021" name="PeerJ">
        <title>Extensive microbial diversity within the chicken gut microbiome revealed by metagenomics and culture.</title>
        <authorList>
            <person name="Gilroy R."/>
            <person name="Ravi A."/>
            <person name="Getino M."/>
            <person name="Pursley I."/>
            <person name="Horton D.L."/>
            <person name="Alikhan N.F."/>
            <person name="Baker D."/>
            <person name="Gharbi K."/>
            <person name="Hall N."/>
            <person name="Watson M."/>
            <person name="Adriaenssens E.M."/>
            <person name="Foster-Nyarko E."/>
            <person name="Jarju S."/>
            <person name="Secka A."/>
            <person name="Antonio M."/>
            <person name="Oren A."/>
            <person name="Chaudhuri R.R."/>
            <person name="La Ragione R."/>
            <person name="Hildebrand F."/>
            <person name="Pallen M.J."/>
        </authorList>
    </citation>
    <scope>NUCLEOTIDE SEQUENCE</scope>
    <source>
        <strain evidence="2">B3-3758</strain>
    </source>
</reference>
<proteinExistence type="predicted"/>
<dbReference type="PROSITE" id="PS51257">
    <property type="entry name" value="PROKAR_LIPOPROTEIN"/>
    <property type="match status" value="1"/>
</dbReference>
<keyword evidence="1" id="KW-0732">Signal</keyword>
<organism evidence="2 3">
    <name type="scientific">Candidatus Bacteroides intestinipullorum</name>
    <dbReference type="NCBI Taxonomy" id="2838471"/>
    <lineage>
        <taxon>Bacteria</taxon>
        <taxon>Pseudomonadati</taxon>
        <taxon>Bacteroidota</taxon>
        <taxon>Bacteroidia</taxon>
        <taxon>Bacteroidales</taxon>
        <taxon>Bacteroidaceae</taxon>
        <taxon>Bacteroides</taxon>
    </lineage>
</organism>